<dbReference type="AlphaFoldDB" id="A0A9Q0ZLD7"/>
<evidence type="ECO:0000313" key="3">
    <source>
        <dbReference type="Proteomes" id="UP001151752"/>
    </source>
</evidence>
<organism evidence="2 3">
    <name type="scientific">Salix koriyanagi</name>
    <dbReference type="NCBI Taxonomy" id="2511006"/>
    <lineage>
        <taxon>Eukaryota</taxon>
        <taxon>Viridiplantae</taxon>
        <taxon>Streptophyta</taxon>
        <taxon>Embryophyta</taxon>
        <taxon>Tracheophyta</taxon>
        <taxon>Spermatophyta</taxon>
        <taxon>Magnoliopsida</taxon>
        <taxon>eudicotyledons</taxon>
        <taxon>Gunneridae</taxon>
        <taxon>Pentapetalae</taxon>
        <taxon>rosids</taxon>
        <taxon>fabids</taxon>
        <taxon>Malpighiales</taxon>
        <taxon>Salicaceae</taxon>
        <taxon>Saliceae</taxon>
        <taxon>Salix</taxon>
    </lineage>
</organism>
<reference evidence="2" key="2">
    <citation type="journal article" date="2023" name="Int. J. Mol. Sci.">
        <title>De Novo Assembly and Annotation of 11 Diverse Shrub Willow (Salix) Genomes Reveals Novel Gene Organization in Sex-Linked Regions.</title>
        <authorList>
            <person name="Hyden B."/>
            <person name="Feng K."/>
            <person name="Yates T.B."/>
            <person name="Jawdy S."/>
            <person name="Cereghino C."/>
            <person name="Smart L.B."/>
            <person name="Muchero W."/>
        </authorList>
    </citation>
    <scope>NUCLEOTIDE SEQUENCE</scope>
    <source>
        <tissue evidence="2">Shoot tip</tissue>
    </source>
</reference>
<comment type="caution">
    <text evidence="2">The sequence shown here is derived from an EMBL/GenBank/DDBJ whole genome shotgun (WGS) entry which is preliminary data.</text>
</comment>
<gene>
    <name evidence="2" type="ORF">OIU74_003808</name>
</gene>
<name>A0A9Q0ZLD7_9ROSI</name>
<dbReference type="EMBL" id="JAPFFM010000010">
    <property type="protein sequence ID" value="KAJ6738915.1"/>
    <property type="molecule type" value="Genomic_DNA"/>
</dbReference>
<proteinExistence type="predicted"/>
<accession>A0A9Q0ZLD7</accession>
<evidence type="ECO:0000313" key="2">
    <source>
        <dbReference type="EMBL" id="KAJ6738915.1"/>
    </source>
</evidence>
<keyword evidence="3" id="KW-1185">Reference proteome</keyword>
<reference evidence="2" key="1">
    <citation type="submission" date="2022-11" db="EMBL/GenBank/DDBJ databases">
        <authorList>
            <person name="Hyden B.L."/>
            <person name="Feng K."/>
            <person name="Yates T."/>
            <person name="Jawdy S."/>
            <person name="Smart L.B."/>
            <person name="Muchero W."/>
        </authorList>
    </citation>
    <scope>NUCLEOTIDE SEQUENCE</scope>
    <source>
        <tissue evidence="2">Shoot tip</tissue>
    </source>
</reference>
<evidence type="ECO:0000256" key="1">
    <source>
        <dbReference type="SAM" id="MobiDB-lite"/>
    </source>
</evidence>
<dbReference type="Proteomes" id="UP001151752">
    <property type="component" value="Chromosome 4"/>
</dbReference>
<protein>
    <submittedName>
        <fullName evidence="2">Uncharacterized protein</fullName>
    </submittedName>
</protein>
<sequence length="170" mass="18821">MRDNKQSEIINLGTHQEKKGLKIDTLPSTLFSSQTPHLHCPLASLHFCFPRHNSSTISFSLVLFFSDQHHRPPPLPHSLSSLPFAFTDQLTLSSAQPPQPFPACLQPQQTHSHPPAEQSSPIDLFSSSSLTGHHSSHTLQLSQPPSVLLLWLAHRIGPSVVQLAIDNLDR</sequence>
<feature type="region of interest" description="Disordered" evidence="1">
    <location>
        <begin position="97"/>
        <end position="124"/>
    </location>
</feature>